<feature type="transmembrane region" description="Helical" evidence="1">
    <location>
        <begin position="12"/>
        <end position="34"/>
    </location>
</feature>
<keyword evidence="1" id="KW-0472">Membrane</keyword>
<gene>
    <name evidence="2" type="ORF">BBM1128_06165</name>
</gene>
<evidence type="ECO:0000256" key="1">
    <source>
        <dbReference type="SAM" id="Phobius"/>
    </source>
</evidence>
<comment type="caution">
    <text evidence="2">The sequence shown here is derived from an EMBL/GenBank/DDBJ whole genome shotgun (WGS) entry which is preliminary data.</text>
</comment>
<evidence type="ECO:0000313" key="2">
    <source>
        <dbReference type="EMBL" id="KOA40366.1"/>
    </source>
</evidence>
<dbReference type="EMBL" id="AVQD01000010">
    <property type="protein sequence ID" value="KOA40366.1"/>
    <property type="molecule type" value="Genomic_DNA"/>
</dbReference>
<keyword evidence="1" id="KW-1133">Transmembrane helix</keyword>
<name>A0A0L7AYQ9_BIFBR</name>
<dbReference type="Proteomes" id="UP000037193">
    <property type="component" value="Unassembled WGS sequence"/>
</dbReference>
<keyword evidence="1" id="KW-0812">Transmembrane</keyword>
<dbReference type="AlphaFoldDB" id="A0A0L7AYQ9"/>
<proteinExistence type="predicted"/>
<organism evidence="2 3">
    <name type="scientific">Bifidobacterium breve MCC 1128</name>
    <dbReference type="NCBI Taxonomy" id="1365965"/>
    <lineage>
        <taxon>Bacteria</taxon>
        <taxon>Bacillati</taxon>
        <taxon>Actinomycetota</taxon>
        <taxon>Actinomycetes</taxon>
        <taxon>Bifidobacteriales</taxon>
        <taxon>Bifidobacteriaceae</taxon>
        <taxon>Bifidobacterium</taxon>
    </lineage>
</organism>
<dbReference type="RefSeq" id="WP_052789396.1">
    <property type="nucleotide sequence ID" value="NZ_AVQD01000010.1"/>
</dbReference>
<protein>
    <submittedName>
        <fullName evidence="2">Uncharacterized protein</fullName>
    </submittedName>
</protein>
<sequence length="78" mass="8985">MFNLQNLYQQPLAILQILGILLAIYATCTLLDFIRQALFAVTIGKRRGHWFDLLWNKASTQSILSPEHASQSHRFRGK</sequence>
<reference evidence="2 3" key="1">
    <citation type="journal article" date="2015" name="Int J Genomics">
        <title>Comparative Genomics Revealed Genetic Diversity and Species/Strain-Level Differences in Carbohydrate Metabolism of Three Probiotic Bifidobacterial Species.</title>
        <authorList>
            <person name="Odamaki T."/>
            <person name="Horigome A."/>
            <person name="Sugahara H."/>
            <person name="Hashikura N."/>
            <person name="Minami J."/>
            <person name="Xiao J.Z."/>
            <person name="Abe F."/>
        </authorList>
    </citation>
    <scope>NUCLEOTIDE SEQUENCE [LARGE SCALE GENOMIC DNA]</scope>
    <source>
        <strain evidence="2 3">MCC 1128</strain>
    </source>
</reference>
<evidence type="ECO:0000313" key="3">
    <source>
        <dbReference type="Proteomes" id="UP000037193"/>
    </source>
</evidence>
<accession>A0A0L7AYQ9</accession>
<dbReference type="PATRIC" id="fig|1365965.3.peg.1240"/>